<dbReference type="AlphaFoldDB" id="A0A1I4DDL1"/>
<evidence type="ECO:0000313" key="2">
    <source>
        <dbReference type="Proteomes" id="UP000198915"/>
    </source>
</evidence>
<dbReference type="RefSeq" id="WP_092276502.1">
    <property type="nucleotide sequence ID" value="NZ_FORT01000024.1"/>
</dbReference>
<dbReference type="EMBL" id="FORT01000024">
    <property type="protein sequence ID" value="SFK91914.1"/>
    <property type="molecule type" value="Genomic_DNA"/>
</dbReference>
<dbReference type="Proteomes" id="UP000198915">
    <property type="component" value="Unassembled WGS sequence"/>
</dbReference>
<protein>
    <recommendedName>
        <fullName evidence="3">YlbE-like protein</fullName>
    </recommendedName>
</protein>
<sequence>MKRKEVKRLLKEHPEFESWLMEDETRVQSVRSNPGTAEELFKRWNDRKKGRLDLDTISQKTKRASEMLNGVQNIMDMMADYTKKM</sequence>
<reference evidence="2" key="1">
    <citation type="submission" date="2016-10" db="EMBL/GenBank/DDBJ databases">
        <authorList>
            <person name="Varghese N."/>
            <person name="Submissions S."/>
        </authorList>
    </citation>
    <scope>NUCLEOTIDE SEQUENCE [LARGE SCALE GENOMIC DNA]</scope>
    <source>
        <strain evidence="2">OK042</strain>
    </source>
</reference>
<evidence type="ECO:0008006" key="3">
    <source>
        <dbReference type="Google" id="ProtNLM"/>
    </source>
</evidence>
<gene>
    <name evidence="1" type="ORF">SAMN05518846_12410</name>
</gene>
<evidence type="ECO:0000313" key="1">
    <source>
        <dbReference type="EMBL" id="SFK91914.1"/>
    </source>
</evidence>
<keyword evidence="2" id="KW-1185">Reference proteome</keyword>
<organism evidence="1 2">
    <name type="scientific">Brevibacillus centrosporus</name>
    <dbReference type="NCBI Taxonomy" id="54910"/>
    <lineage>
        <taxon>Bacteria</taxon>
        <taxon>Bacillati</taxon>
        <taxon>Bacillota</taxon>
        <taxon>Bacilli</taxon>
        <taxon>Bacillales</taxon>
        <taxon>Paenibacillaceae</taxon>
        <taxon>Brevibacillus</taxon>
    </lineage>
</organism>
<dbReference type="STRING" id="1884381.SAMN05518846_12410"/>
<name>A0A1I4DDL1_9BACL</name>
<accession>A0A1I4DDL1</accession>
<proteinExistence type="predicted"/>